<name>A0ABW1S9W6_9PROT</name>
<dbReference type="PANTHER" id="PTHR30600">
    <property type="entry name" value="CYTOCHROME C PEROXIDASE-RELATED"/>
    <property type="match status" value="1"/>
</dbReference>
<sequence>MKFIGLIVSVLAVIALAIGLDLYPEPVERSMLAADYDIAELRSAYAGSPDTWPAPVIIRTEGEDEDFSEMAAMPRVSTSPTPDLAELGEALFFSPVLSANEDIACASCHVPEHGFAATDRQAVGHQGMMGTRNAPGLLGVSLTAPYFWDGRADTLEAQALGPILNPIEMAGSRTVLEERLNTRKEWRDWFANTVGKQQIKLEDVAIAISAYERTLVQNTRFDAFLRGDNNALTDQELQGLHLFRTKAQCMSCHDGQMLSDGHAHNIGLTYYGRRYQDRGIYERSGLAEDVGKFNTPSLRFISQTAPYMHNGLFPHLRGIVNLYNAGGVRPRRRDSQLDDPLFPQTSERLKPLELTSEERDALVAFLETL</sequence>
<evidence type="ECO:0000259" key="8">
    <source>
        <dbReference type="PROSITE" id="PS51007"/>
    </source>
</evidence>
<dbReference type="SUPFAM" id="SSF46626">
    <property type="entry name" value="Cytochrome c"/>
    <property type="match status" value="2"/>
</dbReference>
<comment type="caution">
    <text evidence="9">The sequence shown here is derived from an EMBL/GenBank/DDBJ whole genome shotgun (WGS) entry which is preliminary data.</text>
</comment>
<reference evidence="10" key="1">
    <citation type="journal article" date="2019" name="Int. J. Syst. Evol. Microbiol.">
        <title>The Global Catalogue of Microorganisms (GCM) 10K type strain sequencing project: providing services to taxonomists for standard genome sequencing and annotation.</title>
        <authorList>
            <consortium name="The Broad Institute Genomics Platform"/>
            <consortium name="The Broad Institute Genome Sequencing Center for Infectious Disease"/>
            <person name="Wu L."/>
            <person name="Ma J."/>
        </authorList>
    </citation>
    <scope>NUCLEOTIDE SEQUENCE [LARGE SCALE GENOMIC DNA]</scope>
    <source>
        <strain evidence="10">CGMCC-1.15741</strain>
    </source>
</reference>
<dbReference type="InterPro" id="IPR036909">
    <property type="entry name" value="Cyt_c-like_dom_sf"/>
</dbReference>
<protein>
    <submittedName>
        <fullName evidence="9">Cytochrome-c peroxidase</fullName>
    </submittedName>
</protein>
<gene>
    <name evidence="9" type="ORF">ACFQDM_09710</name>
</gene>
<evidence type="ECO:0000256" key="5">
    <source>
        <dbReference type="ARBA" id="ARBA00023002"/>
    </source>
</evidence>
<accession>A0ABW1S9W6</accession>
<evidence type="ECO:0000256" key="7">
    <source>
        <dbReference type="PROSITE-ProRule" id="PRU00433"/>
    </source>
</evidence>
<evidence type="ECO:0000256" key="6">
    <source>
        <dbReference type="ARBA" id="ARBA00023004"/>
    </source>
</evidence>
<evidence type="ECO:0000256" key="1">
    <source>
        <dbReference type="ARBA" id="ARBA00004196"/>
    </source>
</evidence>
<comment type="subcellular location">
    <subcellularLocation>
        <location evidence="1">Cell envelope</location>
    </subcellularLocation>
</comment>
<keyword evidence="4" id="KW-0732">Signal</keyword>
<evidence type="ECO:0000256" key="3">
    <source>
        <dbReference type="ARBA" id="ARBA00022723"/>
    </source>
</evidence>
<keyword evidence="6 7" id="KW-0408">Iron</keyword>
<keyword evidence="2 7" id="KW-0349">Heme</keyword>
<dbReference type="Pfam" id="PF03150">
    <property type="entry name" value="CCP_MauG"/>
    <property type="match status" value="1"/>
</dbReference>
<keyword evidence="3 7" id="KW-0479">Metal-binding</keyword>
<dbReference type="EMBL" id="JBHSSW010000012">
    <property type="protein sequence ID" value="MFC6198356.1"/>
    <property type="molecule type" value="Genomic_DNA"/>
</dbReference>
<feature type="domain" description="Cytochrome c" evidence="8">
    <location>
        <begin position="234"/>
        <end position="369"/>
    </location>
</feature>
<proteinExistence type="predicted"/>
<dbReference type="PANTHER" id="PTHR30600:SF10">
    <property type="entry name" value="BLL6722 PROTEIN"/>
    <property type="match status" value="1"/>
</dbReference>
<evidence type="ECO:0000256" key="4">
    <source>
        <dbReference type="ARBA" id="ARBA00022729"/>
    </source>
</evidence>
<dbReference type="PROSITE" id="PS51007">
    <property type="entry name" value="CYTC"/>
    <property type="match status" value="1"/>
</dbReference>
<evidence type="ECO:0000313" key="10">
    <source>
        <dbReference type="Proteomes" id="UP001596303"/>
    </source>
</evidence>
<dbReference type="GO" id="GO:0004601">
    <property type="term" value="F:peroxidase activity"/>
    <property type="evidence" value="ECO:0007669"/>
    <property type="project" value="UniProtKB-KW"/>
</dbReference>
<organism evidence="9 10">
    <name type="scientific">Ponticaulis profundi</name>
    <dbReference type="NCBI Taxonomy" id="2665222"/>
    <lineage>
        <taxon>Bacteria</taxon>
        <taxon>Pseudomonadati</taxon>
        <taxon>Pseudomonadota</taxon>
        <taxon>Alphaproteobacteria</taxon>
        <taxon>Hyphomonadales</taxon>
        <taxon>Hyphomonadaceae</taxon>
        <taxon>Ponticaulis</taxon>
    </lineage>
</organism>
<evidence type="ECO:0000313" key="9">
    <source>
        <dbReference type="EMBL" id="MFC6198356.1"/>
    </source>
</evidence>
<dbReference type="RefSeq" id="WP_377378500.1">
    <property type="nucleotide sequence ID" value="NZ_JBHSSW010000012.1"/>
</dbReference>
<dbReference type="Gene3D" id="1.10.760.10">
    <property type="entry name" value="Cytochrome c-like domain"/>
    <property type="match status" value="2"/>
</dbReference>
<dbReference type="InterPro" id="IPR004852">
    <property type="entry name" value="Di-haem_cyt_c_peroxidsae"/>
</dbReference>
<dbReference type="Proteomes" id="UP001596303">
    <property type="component" value="Unassembled WGS sequence"/>
</dbReference>
<keyword evidence="5" id="KW-0560">Oxidoreductase</keyword>
<dbReference type="InterPro" id="IPR051395">
    <property type="entry name" value="Cytochrome_c_Peroxidase/MauG"/>
</dbReference>
<dbReference type="InterPro" id="IPR009056">
    <property type="entry name" value="Cyt_c-like_dom"/>
</dbReference>
<evidence type="ECO:0000256" key="2">
    <source>
        <dbReference type="ARBA" id="ARBA00022617"/>
    </source>
</evidence>
<keyword evidence="10" id="KW-1185">Reference proteome</keyword>
<keyword evidence="9" id="KW-0575">Peroxidase</keyword>